<name>A0A2V0PIM4_9CHLO</name>
<feature type="compositionally biased region" description="Gly residues" evidence="2">
    <location>
        <begin position="134"/>
        <end position="143"/>
    </location>
</feature>
<dbReference type="Gene3D" id="3.60.40.10">
    <property type="entry name" value="PPM-type phosphatase domain"/>
    <property type="match status" value="1"/>
</dbReference>
<dbReference type="InParanoid" id="A0A2V0PIM4"/>
<dbReference type="FunCoup" id="A0A2V0PIM4">
    <property type="interactions" value="1099"/>
</dbReference>
<feature type="domain" description="PPM-type phosphatase" evidence="3">
    <location>
        <begin position="235"/>
        <end position="480"/>
    </location>
</feature>
<dbReference type="SMART" id="SM00331">
    <property type="entry name" value="PP2C_SIG"/>
    <property type="match status" value="1"/>
</dbReference>
<organism evidence="4 5">
    <name type="scientific">Raphidocelis subcapitata</name>
    <dbReference type="NCBI Taxonomy" id="307507"/>
    <lineage>
        <taxon>Eukaryota</taxon>
        <taxon>Viridiplantae</taxon>
        <taxon>Chlorophyta</taxon>
        <taxon>core chlorophytes</taxon>
        <taxon>Chlorophyceae</taxon>
        <taxon>CS clade</taxon>
        <taxon>Sphaeropleales</taxon>
        <taxon>Selenastraceae</taxon>
        <taxon>Raphidocelis</taxon>
    </lineage>
</organism>
<evidence type="ECO:0000256" key="1">
    <source>
        <dbReference type="RuleBase" id="RU366020"/>
    </source>
</evidence>
<dbReference type="SMART" id="SM00332">
    <property type="entry name" value="PP2Cc"/>
    <property type="match status" value="1"/>
</dbReference>
<dbReference type="EMBL" id="BDRX01000088">
    <property type="protein sequence ID" value="GBF96905.1"/>
    <property type="molecule type" value="Genomic_DNA"/>
</dbReference>
<dbReference type="Pfam" id="PF00481">
    <property type="entry name" value="PP2C"/>
    <property type="match status" value="1"/>
</dbReference>
<sequence>MHASCAVEALAGRSGPLAARRAAAAAARPALRAPLVARPRTPARALPRRPRGGAVRSLASEEAAIAAQAGAAAVPAAGGGAGAGAGGGDNAANGKAAALGATVTEARGGEVIFSFGKPGAGENGVSAARLEGAAGAGSSGGGAQDPAAATAAAANGSGSPSSSASTGGEAGVAAADAAGSDAGSEASSEGVSPLPLSTGGGFADAEEAEEEASSAAAAAAPAPPGPAAPPQVVMSSGASMLPHPEKAHRGGEDAFFISDPPLAVGVADGVGGWAEIGVDAGAYARLLMSHAKEEAEALLREPGAGPLSPQTVLERAYYRTNVQGSSTACVLALNGSTLCASNLGDSGFAVVRDGAAAFQSPQQQHNFNFPYQLGSADGGASDHPQSAMRFELTVRPGDILILGSDGLWDNVFAEEAATVVSRCRAQGDGPEAAAHTLCRYARMRASDTKYHSPFSYAACAAGYFYQGGKMDDLTVVVSYITAAGSKI</sequence>
<dbReference type="GO" id="GO:0004722">
    <property type="term" value="F:protein serine/threonine phosphatase activity"/>
    <property type="evidence" value="ECO:0007669"/>
    <property type="project" value="UniProtKB-EC"/>
</dbReference>
<comment type="caution">
    <text evidence="4">The sequence shown here is derived from an EMBL/GenBank/DDBJ whole genome shotgun (WGS) entry which is preliminary data.</text>
</comment>
<dbReference type="GO" id="GO:0046872">
    <property type="term" value="F:metal ion binding"/>
    <property type="evidence" value="ECO:0007669"/>
    <property type="project" value="UniProtKB-UniRule"/>
</dbReference>
<dbReference type="CDD" id="cd00143">
    <property type="entry name" value="PP2Cc"/>
    <property type="match status" value="1"/>
</dbReference>
<evidence type="ECO:0000313" key="5">
    <source>
        <dbReference type="Proteomes" id="UP000247498"/>
    </source>
</evidence>
<accession>A0A2V0PIM4</accession>
<comment type="catalytic activity">
    <reaction evidence="1">
        <text>O-phospho-L-threonyl-[protein] + H2O = L-threonyl-[protein] + phosphate</text>
        <dbReference type="Rhea" id="RHEA:47004"/>
        <dbReference type="Rhea" id="RHEA-COMP:11060"/>
        <dbReference type="Rhea" id="RHEA-COMP:11605"/>
        <dbReference type="ChEBI" id="CHEBI:15377"/>
        <dbReference type="ChEBI" id="CHEBI:30013"/>
        <dbReference type="ChEBI" id="CHEBI:43474"/>
        <dbReference type="ChEBI" id="CHEBI:61977"/>
        <dbReference type="EC" id="3.1.3.16"/>
    </reaction>
</comment>
<protein>
    <recommendedName>
        <fullName evidence="1">Protein phosphatase</fullName>
        <ecNumber evidence="1">3.1.3.16</ecNumber>
    </recommendedName>
</protein>
<dbReference type="InterPro" id="IPR001932">
    <property type="entry name" value="PPM-type_phosphatase-like_dom"/>
</dbReference>
<comment type="cofactor">
    <cofactor evidence="1">
        <name>Mn(2+)</name>
        <dbReference type="ChEBI" id="CHEBI:29035"/>
    </cofactor>
</comment>
<keyword evidence="1" id="KW-0904">Protein phosphatase</keyword>
<proteinExistence type="inferred from homology"/>
<dbReference type="Proteomes" id="UP000247498">
    <property type="component" value="Unassembled WGS sequence"/>
</dbReference>
<dbReference type="InterPro" id="IPR036457">
    <property type="entry name" value="PPM-type-like_dom_sf"/>
</dbReference>
<keyword evidence="1" id="KW-0464">Manganese</keyword>
<keyword evidence="1" id="KW-0479">Metal-binding</keyword>
<keyword evidence="1" id="KW-0460">Magnesium</keyword>
<dbReference type="AlphaFoldDB" id="A0A2V0PIM4"/>
<dbReference type="SUPFAM" id="SSF81606">
    <property type="entry name" value="PP2C-like"/>
    <property type="match status" value="1"/>
</dbReference>
<feature type="compositionally biased region" description="Basic and acidic residues" evidence="2">
    <location>
        <begin position="243"/>
        <end position="252"/>
    </location>
</feature>
<dbReference type="OrthoDB" id="60843at2759"/>
<keyword evidence="5" id="KW-1185">Reference proteome</keyword>
<feature type="region of interest" description="Disordered" evidence="2">
    <location>
        <begin position="133"/>
        <end position="252"/>
    </location>
</feature>
<dbReference type="InterPro" id="IPR039123">
    <property type="entry name" value="PPTC7"/>
</dbReference>
<comment type="cofactor">
    <cofactor evidence="1">
        <name>Mg(2+)</name>
        <dbReference type="ChEBI" id="CHEBI:18420"/>
    </cofactor>
</comment>
<dbReference type="PROSITE" id="PS51746">
    <property type="entry name" value="PPM_2"/>
    <property type="match status" value="1"/>
</dbReference>
<dbReference type="PANTHER" id="PTHR12320:SF1">
    <property type="entry name" value="PROTEIN PHOSPHATASE PTC7 HOMOLOG"/>
    <property type="match status" value="1"/>
</dbReference>
<comment type="catalytic activity">
    <reaction evidence="1">
        <text>O-phospho-L-seryl-[protein] + H2O = L-seryl-[protein] + phosphate</text>
        <dbReference type="Rhea" id="RHEA:20629"/>
        <dbReference type="Rhea" id="RHEA-COMP:9863"/>
        <dbReference type="Rhea" id="RHEA-COMP:11604"/>
        <dbReference type="ChEBI" id="CHEBI:15377"/>
        <dbReference type="ChEBI" id="CHEBI:29999"/>
        <dbReference type="ChEBI" id="CHEBI:43474"/>
        <dbReference type="ChEBI" id="CHEBI:83421"/>
        <dbReference type="EC" id="3.1.3.16"/>
    </reaction>
</comment>
<reference evidence="4 5" key="1">
    <citation type="journal article" date="2018" name="Sci. Rep.">
        <title>Raphidocelis subcapitata (=Pseudokirchneriella subcapitata) provides an insight into genome evolution and environmental adaptations in the Sphaeropleales.</title>
        <authorList>
            <person name="Suzuki S."/>
            <person name="Yamaguchi H."/>
            <person name="Nakajima N."/>
            <person name="Kawachi M."/>
        </authorList>
    </citation>
    <scope>NUCLEOTIDE SEQUENCE [LARGE SCALE GENOMIC DNA]</scope>
    <source>
        <strain evidence="4 5">NIES-35</strain>
    </source>
</reference>
<dbReference type="EC" id="3.1.3.16" evidence="1"/>
<evidence type="ECO:0000259" key="3">
    <source>
        <dbReference type="PROSITE" id="PS51746"/>
    </source>
</evidence>
<feature type="compositionally biased region" description="Low complexity" evidence="2">
    <location>
        <begin position="144"/>
        <end position="192"/>
    </location>
</feature>
<keyword evidence="1" id="KW-0378">Hydrolase</keyword>
<dbReference type="PANTHER" id="PTHR12320">
    <property type="entry name" value="PROTEIN PHOSPHATASE 2C"/>
    <property type="match status" value="1"/>
</dbReference>
<comment type="similarity">
    <text evidence="1">Belongs to the PP2C family.</text>
</comment>
<evidence type="ECO:0000256" key="2">
    <source>
        <dbReference type="SAM" id="MobiDB-lite"/>
    </source>
</evidence>
<evidence type="ECO:0000313" key="4">
    <source>
        <dbReference type="EMBL" id="GBF96905.1"/>
    </source>
</evidence>
<gene>
    <name evidence="4" type="ORF">Rsub_09910</name>
</gene>